<sequence>MSQNMKNQVTHRHWILVASMLAMFMAAIEVTIVATAMPTIIAELGGFSQFGWVFSIYLLTQAISVPVYGRLADLWGRKRVFFIGTGLFLTGSVLCGFAGTMGGLILFRAVQGLGAGAIMPLTSTIIADVYPPKERAAIQGWLSSVWGVAAIVGPLTGAWLVQHFNWALIFWVNVPIGLVSMLLLGRYFPESKSTGAHRLNLTGSGLLMLSASALLVALLQAQSLAGWIVGGLLLLALLAGAMLVRHERRSAMPLFPLSIWRSRVLLAGNAGNLLIGAAMMGISAFLPTWIQGIHGGTPLQAGSMLAMMSIGWPLASTLSARLMQRTSYRFTALLGSLLLIAGSGLLLTLQRESPIWHAGVFAFVIGTGMGMTSTTFLIAVQNTADFAIRGVCTASIMFSRMLGSALGTAIMGAVLNYNLLVRLPQYQDPVQQVMSHSERQHIAPAGLEIMLDQIAHSLHWVFVVSVLMAFMSLVVSRLIPARRPD</sequence>
<evidence type="ECO:0000313" key="9">
    <source>
        <dbReference type="EMBL" id="CAO96800.1"/>
    </source>
</evidence>
<dbReference type="STRING" id="465817.ETA_17540"/>
<dbReference type="Gene3D" id="1.20.1250.20">
    <property type="entry name" value="MFS general substrate transporter like domains"/>
    <property type="match status" value="1"/>
</dbReference>
<feature type="transmembrane region" description="Helical" evidence="7">
    <location>
        <begin position="166"/>
        <end position="187"/>
    </location>
</feature>
<dbReference type="GO" id="GO:0005886">
    <property type="term" value="C:plasma membrane"/>
    <property type="evidence" value="ECO:0007669"/>
    <property type="project" value="UniProtKB-SubCell"/>
</dbReference>
<keyword evidence="6 7" id="KW-0472">Membrane</keyword>
<evidence type="ECO:0000256" key="3">
    <source>
        <dbReference type="ARBA" id="ARBA00022475"/>
    </source>
</evidence>
<evidence type="ECO:0000256" key="1">
    <source>
        <dbReference type="ARBA" id="ARBA00004651"/>
    </source>
</evidence>
<feature type="transmembrane region" description="Helical" evidence="7">
    <location>
        <begin position="298"/>
        <end position="318"/>
    </location>
</feature>
<dbReference type="eggNOG" id="COG2814">
    <property type="taxonomic scope" value="Bacteria"/>
</dbReference>
<dbReference type="GO" id="GO:0022857">
    <property type="term" value="F:transmembrane transporter activity"/>
    <property type="evidence" value="ECO:0007669"/>
    <property type="project" value="InterPro"/>
</dbReference>
<dbReference type="InterPro" id="IPR011701">
    <property type="entry name" value="MFS"/>
</dbReference>
<feature type="transmembrane region" description="Helical" evidence="7">
    <location>
        <begin position="80"/>
        <end position="99"/>
    </location>
</feature>
<feature type="domain" description="Major facilitator superfamily (MFS) profile" evidence="8">
    <location>
        <begin position="15"/>
        <end position="484"/>
    </location>
</feature>
<feature type="transmembrane region" description="Helical" evidence="7">
    <location>
        <begin position="264"/>
        <end position="286"/>
    </location>
</feature>
<feature type="transmembrane region" description="Helical" evidence="7">
    <location>
        <begin position="141"/>
        <end position="160"/>
    </location>
</feature>
<keyword evidence="3" id="KW-1003">Cell membrane</keyword>
<dbReference type="RefSeq" id="WP_012441489.1">
    <property type="nucleotide sequence ID" value="NC_010694.1"/>
</dbReference>
<dbReference type="InterPro" id="IPR036259">
    <property type="entry name" value="MFS_trans_sf"/>
</dbReference>
<evidence type="ECO:0000256" key="5">
    <source>
        <dbReference type="ARBA" id="ARBA00022989"/>
    </source>
</evidence>
<protein>
    <submittedName>
        <fullName evidence="9">Transporter</fullName>
    </submittedName>
</protein>
<evidence type="ECO:0000256" key="4">
    <source>
        <dbReference type="ARBA" id="ARBA00022692"/>
    </source>
</evidence>
<feature type="transmembrane region" description="Helical" evidence="7">
    <location>
        <begin position="12"/>
        <end position="37"/>
    </location>
</feature>
<dbReference type="PROSITE" id="PS50850">
    <property type="entry name" value="MFS"/>
    <property type="match status" value="1"/>
</dbReference>
<feature type="transmembrane region" description="Helical" evidence="7">
    <location>
        <begin position="224"/>
        <end position="244"/>
    </location>
</feature>
<gene>
    <name evidence="9" type="ordered locus">ETA_17540</name>
</gene>
<reference evidence="9 10" key="1">
    <citation type="journal article" date="2008" name="Environ. Microbiol.">
        <title>The genome of Erwinia tasmaniensis strain Et1/99, a non-pathogenic bacterium in the genus Erwinia.</title>
        <authorList>
            <person name="Kube M."/>
            <person name="Migdoll A.M."/>
            <person name="Mueller I."/>
            <person name="Kuhl H."/>
            <person name="Beck A."/>
            <person name="Reinhardt R."/>
            <person name="Geider K."/>
        </authorList>
    </citation>
    <scope>NUCLEOTIDE SEQUENCE [LARGE SCALE GENOMIC DNA]</scope>
    <source>
        <strain evidence="10">DSM 17950 / CFBP 7177 / CIP 109463 / NCPPB 4357 / Et1/99</strain>
    </source>
</reference>
<dbReference type="Pfam" id="PF07690">
    <property type="entry name" value="MFS_1"/>
    <property type="match status" value="1"/>
</dbReference>
<dbReference type="EMBL" id="CU468135">
    <property type="protein sequence ID" value="CAO96800.1"/>
    <property type="molecule type" value="Genomic_DNA"/>
</dbReference>
<feature type="transmembrane region" description="Helical" evidence="7">
    <location>
        <begin position="401"/>
        <end position="420"/>
    </location>
</feature>
<dbReference type="Proteomes" id="UP000001726">
    <property type="component" value="Chromosome"/>
</dbReference>
<dbReference type="PANTHER" id="PTHR23501">
    <property type="entry name" value="MAJOR FACILITATOR SUPERFAMILY"/>
    <property type="match status" value="1"/>
</dbReference>
<keyword evidence="2" id="KW-0813">Transport</keyword>
<accession>B2VEU5</accession>
<dbReference type="KEGG" id="eta:ETA_17540"/>
<dbReference type="AlphaFoldDB" id="B2VEU5"/>
<feature type="transmembrane region" description="Helical" evidence="7">
    <location>
        <begin position="199"/>
        <end position="218"/>
    </location>
</feature>
<keyword evidence="5 7" id="KW-1133">Transmembrane helix</keyword>
<keyword evidence="4 7" id="KW-0812">Transmembrane</keyword>
<feature type="transmembrane region" description="Helical" evidence="7">
    <location>
        <begin position="458"/>
        <end position="479"/>
    </location>
</feature>
<dbReference type="FunFam" id="1.20.1720.10:FF:000004">
    <property type="entry name" value="EmrB/QacA family drug resistance transporter"/>
    <property type="match status" value="1"/>
</dbReference>
<feature type="transmembrane region" description="Helical" evidence="7">
    <location>
        <begin position="330"/>
        <end position="349"/>
    </location>
</feature>
<feature type="transmembrane region" description="Helical" evidence="7">
    <location>
        <begin position="105"/>
        <end position="129"/>
    </location>
</feature>
<evidence type="ECO:0000256" key="6">
    <source>
        <dbReference type="ARBA" id="ARBA00023136"/>
    </source>
</evidence>
<dbReference type="InterPro" id="IPR020846">
    <property type="entry name" value="MFS_dom"/>
</dbReference>
<evidence type="ECO:0000259" key="8">
    <source>
        <dbReference type="PROSITE" id="PS50850"/>
    </source>
</evidence>
<proteinExistence type="predicted"/>
<name>B2VEU5_ERWT9</name>
<dbReference type="PANTHER" id="PTHR23501:SF191">
    <property type="entry name" value="VACUOLAR BASIC AMINO ACID TRANSPORTER 4"/>
    <property type="match status" value="1"/>
</dbReference>
<dbReference type="PRINTS" id="PR01036">
    <property type="entry name" value="TCRTETB"/>
</dbReference>
<dbReference type="HOGENOM" id="CLU_000960_22_3_6"/>
<comment type="subcellular location">
    <subcellularLocation>
        <location evidence="1">Cell membrane</location>
        <topology evidence="1">Multi-pass membrane protein</topology>
    </subcellularLocation>
</comment>
<evidence type="ECO:0000256" key="2">
    <source>
        <dbReference type="ARBA" id="ARBA00022448"/>
    </source>
</evidence>
<dbReference type="SUPFAM" id="SSF103473">
    <property type="entry name" value="MFS general substrate transporter"/>
    <property type="match status" value="1"/>
</dbReference>
<feature type="transmembrane region" description="Helical" evidence="7">
    <location>
        <begin position="49"/>
        <end position="68"/>
    </location>
</feature>
<dbReference type="Gene3D" id="1.20.1720.10">
    <property type="entry name" value="Multidrug resistance protein D"/>
    <property type="match status" value="1"/>
</dbReference>
<organism evidence="9 10">
    <name type="scientific">Erwinia tasmaniensis (strain DSM 17950 / CFBP 7177 / CIP 109463 / NCPPB 4357 / Et1/99)</name>
    <dbReference type="NCBI Taxonomy" id="465817"/>
    <lineage>
        <taxon>Bacteria</taxon>
        <taxon>Pseudomonadati</taxon>
        <taxon>Pseudomonadota</taxon>
        <taxon>Gammaproteobacteria</taxon>
        <taxon>Enterobacterales</taxon>
        <taxon>Erwiniaceae</taxon>
        <taxon>Erwinia</taxon>
    </lineage>
</organism>
<evidence type="ECO:0000256" key="7">
    <source>
        <dbReference type="SAM" id="Phobius"/>
    </source>
</evidence>
<dbReference type="CDD" id="cd17502">
    <property type="entry name" value="MFS_Azr1_MDR_like"/>
    <property type="match status" value="1"/>
</dbReference>
<feature type="transmembrane region" description="Helical" evidence="7">
    <location>
        <begin position="355"/>
        <end position="380"/>
    </location>
</feature>
<keyword evidence="10" id="KW-1185">Reference proteome</keyword>
<evidence type="ECO:0000313" key="10">
    <source>
        <dbReference type="Proteomes" id="UP000001726"/>
    </source>
</evidence>